<name>A0ABZ2JUP8_9BACT</name>
<feature type="region of interest" description="Disordered" evidence="1">
    <location>
        <begin position="78"/>
        <end position="104"/>
    </location>
</feature>
<protein>
    <submittedName>
        <fullName evidence="4">PKD domain-containing protein</fullName>
    </submittedName>
</protein>
<evidence type="ECO:0000256" key="1">
    <source>
        <dbReference type="SAM" id="MobiDB-lite"/>
    </source>
</evidence>
<evidence type="ECO:0000259" key="3">
    <source>
        <dbReference type="PROSITE" id="PS50093"/>
    </source>
</evidence>
<evidence type="ECO:0000313" key="5">
    <source>
        <dbReference type="Proteomes" id="UP001379533"/>
    </source>
</evidence>
<feature type="chain" id="PRO_5046882238" evidence="2">
    <location>
        <begin position="24"/>
        <end position="133"/>
    </location>
</feature>
<feature type="signal peptide" evidence="2">
    <location>
        <begin position="1"/>
        <end position="23"/>
    </location>
</feature>
<dbReference type="InterPro" id="IPR000601">
    <property type="entry name" value="PKD_dom"/>
</dbReference>
<dbReference type="Proteomes" id="UP001379533">
    <property type="component" value="Chromosome"/>
</dbReference>
<accession>A0ABZ2JUP8</accession>
<organism evidence="4 5">
    <name type="scientific">Pendulispora brunnea</name>
    <dbReference type="NCBI Taxonomy" id="2905690"/>
    <lineage>
        <taxon>Bacteria</taxon>
        <taxon>Pseudomonadati</taxon>
        <taxon>Myxococcota</taxon>
        <taxon>Myxococcia</taxon>
        <taxon>Myxococcales</taxon>
        <taxon>Sorangiineae</taxon>
        <taxon>Pendulisporaceae</taxon>
        <taxon>Pendulispora</taxon>
    </lineage>
</organism>
<keyword evidence="2" id="KW-0732">Signal</keyword>
<evidence type="ECO:0000313" key="4">
    <source>
        <dbReference type="EMBL" id="WXA90195.1"/>
    </source>
</evidence>
<dbReference type="PROSITE" id="PS50093">
    <property type="entry name" value="PKD"/>
    <property type="match status" value="1"/>
</dbReference>
<evidence type="ECO:0000256" key="2">
    <source>
        <dbReference type="SAM" id="SignalP"/>
    </source>
</evidence>
<dbReference type="Pfam" id="PF18911">
    <property type="entry name" value="PKD_4"/>
    <property type="match status" value="1"/>
</dbReference>
<feature type="domain" description="PKD" evidence="3">
    <location>
        <begin position="50"/>
        <end position="133"/>
    </location>
</feature>
<proteinExistence type="predicted"/>
<dbReference type="SMART" id="SM00089">
    <property type="entry name" value="PKD"/>
    <property type="match status" value="1"/>
</dbReference>
<sequence>MPVHVRPVSILAALLSLALPACSSDEPSIGISQPGPSNPSSDPTLRPPPTLEILMSRPSPLVNEKVILTVTSSSGGPLTSARWNFGDGQSGEGTSTEHRWMTASPPSYLVSVTVRTSDGQQGTASKSVTVQSE</sequence>
<gene>
    <name evidence="4" type="ORF">LZC95_27500</name>
</gene>
<dbReference type="CDD" id="cd00146">
    <property type="entry name" value="PKD"/>
    <property type="match status" value="1"/>
</dbReference>
<feature type="compositionally biased region" description="Polar residues" evidence="1">
    <location>
        <begin position="30"/>
        <end position="43"/>
    </location>
</feature>
<keyword evidence="5" id="KW-1185">Reference proteome</keyword>
<dbReference type="SUPFAM" id="SSF49299">
    <property type="entry name" value="PKD domain"/>
    <property type="match status" value="1"/>
</dbReference>
<dbReference type="Gene3D" id="2.60.40.10">
    <property type="entry name" value="Immunoglobulins"/>
    <property type="match status" value="1"/>
</dbReference>
<dbReference type="InterPro" id="IPR022409">
    <property type="entry name" value="PKD/Chitinase_dom"/>
</dbReference>
<dbReference type="InterPro" id="IPR013783">
    <property type="entry name" value="Ig-like_fold"/>
</dbReference>
<dbReference type="EMBL" id="CP089982">
    <property type="protein sequence ID" value="WXA90195.1"/>
    <property type="molecule type" value="Genomic_DNA"/>
</dbReference>
<feature type="region of interest" description="Disordered" evidence="1">
    <location>
        <begin position="25"/>
        <end position="51"/>
    </location>
</feature>
<dbReference type="RefSeq" id="WP_394840808.1">
    <property type="nucleotide sequence ID" value="NZ_CP089982.1"/>
</dbReference>
<reference evidence="4 5" key="1">
    <citation type="submission" date="2021-12" db="EMBL/GenBank/DDBJ databases">
        <title>Discovery of the Pendulisporaceae a myxobacterial family with distinct sporulation behavior and unique specialized metabolism.</title>
        <authorList>
            <person name="Garcia R."/>
            <person name="Popoff A."/>
            <person name="Bader C.D."/>
            <person name="Loehr J."/>
            <person name="Walesch S."/>
            <person name="Walt C."/>
            <person name="Boldt J."/>
            <person name="Bunk B."/>
            <person name="Haeckl F.J.F.P.J."/>
            <person name="Gunesch A.P."/>
            <person name="Birkelbach J."/>
            <person name="Nuebel U."/>
            <person name="Pietschmann T."/>
            <person name="Bach T."/>
            <person name="Mueller R."/>
        </authorList>
    </citation>
    <scope>NUCLEOTIDE SEQUENCE [LARGE SCALE GENOMIC DNA]</scope>
    <source>
        <strain evidence="4 5">MSr12523</strain>
    </source>
</reference>
<dbReference type="InterPro" id="IPR035986">
    <property type="entry name" value="PKD_dom_sf"/>
</dbReference>